<evidence type="ECO:0000256" key="9">
    <source>
        <dbReference type="PROSITE-ProRule" id="PRU10141"/>
    </source>
</evidence>
<dbReference type="Gene3D" id="3.30.200.20">
    <property type="entry name" value="Phosphorylase Kinase, domain 1"/>
    <property type="match status" value="1"/>
</dbReference>
<dbReference type="AlphaFoldDB" id="A0AAD7TZD9"/>
<protein>
    <recommendedName>
        <fullName evidence="1">non-specific serine/threonine protein kinase</fullName>
        <ecNumber evidence="1">2.7.11.1</ecNumber>
    </recommendedName>
</protein>
<evidence type="ECO:0000256" key="8">
    <source>
        <dbReference type="ARBA" id="ARBA00048679"/>
    </source>
</evidence>
<sequence length="688" mass="74525">MAPKQPCAKYQYVVTSSGPKIVPVPDACSKDEESPADYNAGGYLQVKINDSFKDGRYLVLRKLGWGHFSTVWLVKDNHKNCHSALKVVKSAGRYAETARDEIKLLRQVMDANPSHIGRNHIVSFLDHFEHNGPDDKHICLVFEPLGENLLALIERHKKTGVAVDLVRVIAKQMLLGLQYLHDECDLVHTDIKPENILISIPDVEAHIQAELSRSPSPTCRKVVVPPKQLTRATIAIPQRKAGREKQVQIFDSQPLPSPSSYSCPNSPARLSYISRVASAQSASAVLGSSSVKSMNAIRRKSVSKLALSSSHFKSGASTPDTSDESSGSGSSGSASGYDSVLVSSSLATSVSNDTPPTSVNSLAGGLSKLALGDSAKGKGKAVEPCTCTCGEQGPSDTSDSPDFRPTQHPIRPAAGPSLLTQTAPANLTPQRSASTCSQHPNSPSTVFTQLTSIDAVDADSELYSPLPPPLPISIKIADLGNATPTTKHYTEDIQTRQYRAPEAIVGRSDWGATADIWSVACVVFELLTAEYLFDPQSQGDLFGKDDDHIAQIIELLGDFGETKWGGRFSRELFDSSGALRYIKNLKPWPLKRVMVEKYLWNEPDAEALCSFLEPMLVIDHRKRAHARDMVNHPWLEVDPLSEDLWGCAELVAGLTPGALPNPFSAGQAVLGLRVRSALGPGTYVWRNG</sequence>
<dbReference type="FunFam" id="1.10.510.10:FF:000275">
    <property type="entry name" value="SRSF protein kinase 2 isoform X3"/>
    <property type="match status" value="1"/>
</dbReference>
<accession>A0AAD7TZD9</accession>
<organism evidence="12 13">
    <name type="scientific">Trametes cubensis</name>
    <dbReference type="NCBI Taxonomy" id="1111947"/>
    <lineage>
        <taxon>Eukaryota</taxon>
        <taxon>Fungi</taxon>
        <taxon>Dikarya</taxon>
        <taxon>Basidiomycota</taxon>
        <taxon>Agaricomycotina</taxon>
        <taxon>Agaricomycetes</taxon>
        <taxon>Polyporales</taxon>
        <taxon>Polyporaceae</taxon>
        <taxon>Trametes</taxon>
    </lineage>
</organism>
<feature type="binding site" evidence="9">
    <location>
        <position position="86"/>
    </location>
    <ligand>
        <name>ATP</name>
        <dbReference type="ChEBI" id="CHEBI:30616"/>
    </ligand>
</feature>
<dbReference type="EC" id="2.7.11.1" evidence="1"/>
<evidence type="ECO:0000256" key="7">
    <source>
        <dbReference type="ARBA" id="ARBA00047899"/>
    </source>
</evidence>
<dbReference type="PROSITE" id="PS00108">
    <property type="entry name" value="PROTEIN_KINASE_ST"/>
    <property type="match status" value="1"/>
</dbReference>
<keyword evidence="2" id="KW-0723">Serine/threonine-protein kinase</keyword>
<dbReference type="SUPFAM" id="SSF56112">
    <property type="entry name" value="Protein kinase-like (PK-like)"/>
    <property type="match status" value="1"/>
</dbReference>
<dbReference type="PANTHER" id="PTHR47634">
    <property type="entry name" value="PROTEIN KINASE DOMAIN-CONTAINING PROTEIN-RELATED"/>
    <property type="match status" value="1"/>
</dbReference>
<evidence type="ECO:0000256" key="6">
    <source>
        <dbReference type="ARBA" id="ARBA00022840"/>
    </source>
</evidence>
<dbReference type="GO" id="GO:0005524">
    <property type="term" value="F:ATP binding"/>
    <property type="evidence" value="ECO:0007669"/>
    <property type="project" value="UniProtKB-UniRule"/>
</dbReference>
<feature type="region of interest" description="Disordered" evidence="10">
    <location>
        <begin position="238"/>
        <end position="263"/>
    </location>
</feature>
<gene>
    <name evidence="12" type="ORF">ONZ51_g2801</name>
</gene>
<dbReference type="GO" id="GO:0050684">
    <property type="term" value="P:regulation of mRNA processing"/>
    <property type="evidence" value="ECO:0007669"/>
    <property type="project" value="TreeGrafter"/>
</dbReference>
<dbReference type="InterPro" id="IPR000719">
    <property type="entry name" value="Prot_kinase_dom"/>
</dbReference>
<keyword evidence="6 9" id="KW-0067">ATP-binding</keyword>
<name>A0AAD7TZD9_9APHY</name>
<dbReference type="InterPro" id="IPR051334">
    <property type="entry name" value="SRPK"/>
</dbReference>
<comment type="catalytic activity">
    <reaction evidence="7">
        <text>L-threonyl-[protein] + ATP = O-phospho-L-threonyl-[protein] + ADP + H(+)</text>
        <dbReference type="Rhea" id="RHEA:46608"/>
        <dbReference type="Rhea" id="RHEA-COMP:11060"/>
        <dbReference type="Rhea" id="RHEA-COMP:11605"/>
        <dbReference type="ChEBI" id="CHEBI:15378"/>
        <dbReference type="ChEBI" id="CHEBI:30013"/>
        <dbReference type="ChEBI" id="CHEBI:30616"/>
        <dbReference type="ChEBI" id="CHEBI:61977"/>
        <dbReference type="ChEBI" id="CHEBI:456216"/>
        <dbReference type="EC" id="2.7.11.1"/>
    </reaction>
</comment>
<dbReference type="GO" id="GO:0005634">
    <property type="term" value="C:nucleus"/>
    <property type="evidence" value="ECO:0007669"/>
    <property type="project" value="TreeGrafter"/>
</dbReference>
<dbReference type="InterPro" id="IPR008271">
    <property type="entry name" value="Ser/Thr_kinase_AS"/>
</dbReference>
<feature type="compositionally biased region" description="Low complexity" evidence="10">
    <location>
        <begin position="252"/>
        <end position="263"/>
    </location>
</feature>
<feature type="compositionally biased region" description="Low complexity" evidence="10">
    <location>
        <begin position="317"/>
        <end position="335"/>
    </location>
</feature>
<evidence type="ECO:0000256" key="1">
    <source>
        <dbReference type="ARBA" id="ARBA00012513"/>
    </source>
</evidence>
<keyword evidence="5" id="KW-0418">Kinase</keyword>
<dbReference type="Pfam" id="PF00069">
    <property type="entry name" value="Pkinase"/>
    <property type="match status" value="2"/>
</dbReference>
<keyword evidence="3" id="KW-0808">Transferase</keyword>
<dbReference type="SMART" id="SM00220">
    <property type="entry name" value="S_TKc"/>
    <property type="match status" value="1"/>
</dbReference>
<proteinExistence type="predicted"/>
<dbReference type="GO" id="GO:0004674">
    <property type="term" value="F:protein serine/threonine kinase activity"/>
    <property type="evidence" value="ECO:0007669"/>
    <property type="project" value="UniProtKB-KW"/>
</dbReference>
<keyword evidence="13" id="KW-1185">Reference proteome</keyword>
<feature type="region of interest" description="Disordered" evidence="10">
    <location>
        <begin position="308"/>
        <end position="335"/>
    </location>
</feature>
<feature type="domain" description="Protein kinase" evidence="11">
    <location>
        <begin position="57"/>
        <end position="635"/>
    </location>
</feature>
<dbReference type="Proteomes" id="UP001215151">
    <property type="component" value="Unassembled WGS sequence"/>
</dbReference>
<dbReference type="PANTHER" id="PTHR47634:SF9">
    <property type="entry name" value="PROTEIN KINASE DOMAIN-CONTAINING PROTEIN-RELATED"/>
    <property type="match status" value="1"/>
</dbReference>
<dbReference type="PROSITE" id="PS00107">
    <property type="entry name" value="PROTEIN_KINASE_ATP"/>
    <property type="match status" value="1"/>
</dbReference>
<dbReference type="PROSITE" id="PS50011">
    <property type="entry name" value="PROTEIN_KINASE_DOM"/>
    <property type="match status" value="1"/>
</dbReference>
<comment type="caution">
    <text evidence="12">The sequence shown here is derived from an EMBL/GenBank/DDBJ whole genome shotgun (WGS) entry which is preliminary data.</text>
</comment>
<dbReference type="InterPro" id="IPR011009">
    <property type="entry name" value="Kinase-like_dom_sf"/>
</dbReference>
<keyword evidence="4 9" id="KW-0547">Nucleotide-binding</keyword>
<dbReference type="Gene3D" id="1.10.510.10">
    <property type="entry name" value="Transferase(Phosphotransferase) domain 1"/>
    <property type="match status" value="2"/>
</dbReference>
<feature type="region of interest" description="Disordered" evidence="10">
    <location>
        <begin position="391"/>
        <end position="421"/>
    </location>
</feature>
<evidence type="ECO:0000313" key="13">
    <source>
        <dbReference type="Proteomes" id="UP001215151"/>
    </source>
</evidence>
<reference evidence="12" key="1">
    <citation type="submission" date="2022-11" db="EMBL/GenBank/DDBJ databases">
        <title>Genome Sequence of Cubamyces cubensis.</title>
        <authorList>
            <person name="Buettner E."/>
        </authorList>
    </citation>
    <scope>NUCLEOTIDE SEQUENCE</scope>
    <source>
        <strain evidence="12">MPL-01</strain>
    </source>
</reference>
<comment type="catalytic activity">
    <reaction evidence="8">
        <text>L-seryl-[protein] + ATP = O-phospho-L-seryl-[protein] + ADP + H(+)</text>
        <dbReference type="Rhea" id="RHEA:17989"/>
        <dbReference type="Rhea" id="RHEA-COMP:9863"/>
        <dbReference type="Rhea" id="RHEA-COMP:11604"/>
        <dbReference type="ChEBI" id="CHEBI:15378"/>
        <dbReference type="ChEBI" id="CHEBI:29999"/>
        <dbReference type="ChEBI" id="CHEBI:30616"/>
        <dbReference type="ChEBI" id="CHEBI:83421"/>
        <dbReference type="ChEBI" id="CHEBI:456216"/>
        <dbReference type="EC" id="2.7.11.1"/>
    </reaction>
</comment>
<evidence type="ECO:0000313" key="12">
    <source>
        <dbReference type="EMBL" id="KAJ8489598.1"/>
    </source>
</evidence>
<evidence type="ECO:0000256" key="3">
    <source>
        <dbReference type="ARBA" id="ARBA00022679"/>
    </source>
</evidence>
<evidence type="ECO:0000256" key="2">
    <source>
        <dbReference type="ARBA" id="ARBA00022527"/>
    </source>
</evidence>
<dbReference type="GO" id="GO:0000245">
    <property type="term" value="P:spliceosomal complex assembly"/>
    <property type="evidence" value="ECO:0007669"/>
    <property type="project" value="TreeGrafter"/>
</dbReference>
<dbReference type="InterPro" id="IPR017441">
    <property type="entry name" value="Protein_kinase_ATP_BS"/>
</dbReference>
<evidence type="ECO:0000256" key="4">
    <source>
        <dbReference type="ARBA" id="ARBA00022741"/>
    </source>
</evidence>
<dbReference type="GO" id="GO:0005737">
    <property type="term" value="C:cytoplasm"/>
    <property type="evidence" value="ECO:0007669"/>
    <property type="project" value="TreeGrafter"/>
</dbReference>
<evidence type="ECO:0000259" key="11">
    <source>
        <dbReference type="PROSITE" id="PS50011"/>
    </source>
</evidence>
<evidence type="ECO:0000256" key="5">
    <source>
        <dbReference type="ARBA" id="ARBA00022777"/>
    </source>
</evidence>
<evidence type="ECO:0000256" key="10">
    <source>
        <dbReference type="SAM" id="MobiDB-lite"/>
    </source>
</evidence>
<dbReference type="EMBL" id="JAPEVG010000046">
    <property type="protein sequence ID" value="KAJ8489598.1"/>
    <property type="molecule type" value="Genomic_DNA"/>
</dbReference>